<evidence type="ECO:0000256" key="14">
    <source>
        <dbReference type="SAM" id="Phobius"/>
    </source>
</evidence>
<dbReference type="AlphaFoldDB" id="A0A846QHY3"/>
<keyword evidence="9 17" id="KW-0418">Kinase</keyword>
<dbReference type="GO" id="GO:0005886">
    <property type="term" value="C:plasma membrane"/>
    <property type="evidence" value="ECO:0007669"/>
    <property type="project" value="UniProtKB-SubCell"/>
</dbReference>
<evidence type="ECO:0000313" key="18">
    <source>
        <dbReference type="Proteomes" id="UP000580856"/>
    </source>
</evidence>
<dbReference type="GO" id="GO:0000155">
    <property type="term" value="F:phosphorelay sensor kinase activity"/>
    <property type="evidence" value="ECO:0007669"/>
    <property type="project" value="InterPro"/>
</dbReference>
<evidence type="ECO:0000256" key="11">
    <source>
        <dbReference type="ARBA" id="ARBA00022989"/>
    </source>
</evidence>
<evidence type="ECO:0000256" key="9">
    <source>
        <dbReference type="ARBA" id="ARBA00022777"/>
    </source>
</evidence>
<feature type="domain" description="GAF" evidence="15">
    <location>
        <begin position="208"/>
        <end position="359"/>
    </location>
</feature>
<dbReference type="Pfam" id="PF06580">
    <property type="entry name" value="His_kinase"/>
    <property type="match status" value="1"/>
</dbReference>
<feature type="transmembrane region" description="Helical" evidence="14">
    <location>
        <begin position="139"/>
        <end position="162"/>
    </location>
</feature>
<dbReference type="SUPFAM" id="SSF55874">
    <property type="entry name" value="ATPase domain of HSP90 chaperone/DNA topoisomerase II/histidine kinase"/>
    <property type="match status" value="1"/>
</dbReference>
<evidence type="ECO:0000256" key="8">
    <source>
        <dbReference type="ARBA" id="ARBA00022741"/>
    </source>
</evidence>
<gene>
    <name evidence="17" type="ORF">GGQ74_002129</name>
</gene>
<dbReference type="InterPro" id="IPR003594">
    <property type="entry name" value="HATPase_dom"/>
</dbReference>
<accession>A0A846QHY3</accession>
<dbReference type="Proteomes" id="UP000580856">
    <property type="component" value="Unassembled WGS sequence"/>
</dbReference>
<organism evidence="17 18">
    <name type="scientific">Desulfobaculum xiamenense</name>
    <dbReference type="NCBI Taxonomy" id="995050"/>
    <lineage>
        <taxon>Bacteria</taxon>
        <taxon>Pseudomonadati</taxon>
        <taxon>Thermodesulfobacteriota</taxon>
        <taxon>Desulfovibrionia</taxon>
        <taxon>Desulfovibrionales</taxon>
        <taxon>Desulfovibrionaceae</taxon>
        <taxon>Desulfobaculum</taxon>
    </lineage>
</organism>
<keyword evidence="7 14" id="KW-0812">Transmembrane</keyword>
<evidence type="ECO:0000256" key="10">
    <source>
        <dbReference type="ARBA" id="ARBA00022840"/>
    </source>
</evidence>
<dbReference type="PANTHER" id="PTHR34220:SF7">
    <property type="entry name" value="SENSOR HISTIDINE KINASE YPDA"/>
    <property type="match status" value="1"/>
</dbReference>
<dbReference type="GO" id="GO:0005524">
    <property type="term" value="F:ATP binding"/>
    <property type="evidence" value="ECO:0007669"/>
    <property type="project" value="UniProtKB-KW"/>
</dbReference>
<keyword evidence="4" id="KW-1003">Cell membrane</keyword>
<dbReference type="Gene3D" id="3.30.450.40">
    <property type="match status" value="1"/>
</dbReference>
<evidence type="ECO:0000256" key="5">
    <source>
        <dbReference type="ARBA" id="ARBA00022553"/>
    </source>
</evidence>
<evidence type="ECO:0000256" key="13">
    <source>
        <dbReference type="ARBA" id="ARBA00023136"/>
    </source>
</evidence>
<dbReference type="Gene3D" id="3.30.565.10">
    <property type="entry name" value="Histidine kinase-like ATPase, C-terminal domain"/>
    <property type="match status" value="1"/>
</dbReference>
<feature type="transmembrane region" description="Helical" evidence="14">
    <location>
        <begin position="71"/>
        <end position="95"/>
    </location>
</feature>
<dbReference type="Pfam" id="PF01590">
    <property type="entry name" value="GAF"/>
    <property type="match status" value="1"/>
</dbReference>
<dbReference type="InterPro" id="IPR011620">
    <property type="entry name" value="Sig_transdc_His_kinase_LytS_TM"/>
</dbReference>
<evidence type="ECO:0000256" key="2">
    <source>
        <dbReference type="ARBA" id="ARBA00004651"/>
    </source>
</evidence>
<keyword evidence="10" id="KW-0067">ATP-binding</keyword>
<keyword evidence="18" id="KW-1185">Reference proteome</keyword>
<dbReference type="InterPro" id="IPR029016">
    <property type="entry name" value="GAF-like_dom_sf"/>
</dbReference>
<dbReference type="InterPro" id="IPR036890">
    <property type="entry name" value="HATPase_C_sf"/>
</dbReference>
<keyword evidence="11 14" id="KW-1133">Transmembrane helix</keyword>
<evidence type="ECO:0000256" key="4">
    <source>
        <dbReference type="ARBA" id="ARBA00022475"/>
    </source>
</evidence>
<dbReference type="RefSeq" id="WP_167941522.1">
    <property type="nucleotide sequence ID" value="NZ_JAATJA010000002.1"/>
</dbReference>
<comment type="caution">
    <text evidence="17">The sequence shown here is derived from an EMBL/GenBank/DDBJ whole genome shotgun (WGS) entry which is preliminary data.</text>
</comment>
<name>A0A846QHY3_9BACT</name>
<evidence type="ECO:0000259" key="15">
    <source>
        <dbReference type="SMART" id="SM00065"/>
    </source>
</evidence>
<evidence type="ECO:0000256" key="3">
    <source>
        <dbReference type="ARBA" id="ARBA00012438"/>
    </source>
</evidence>
<comment type="catalytic activity">
    <reaction evidence="1">
        <text>ATP + protein L-histidine = ADP + protein N-phospho-L-histidine.</text>
        <dbReference type="EC" id="2.7.13.3"/>
    </reaction>
</comment>
<reference evidence="17 18" key="1">
    <citation type="submission" date="2020-03" db="EMBL/GenBank/DDBJ databases">
        <title>Genomic Encyclopedia of Type Strains, Phase IV (KMG-IV): sequencing the most valuable type-strain genomes for metagenomic binning, comparative biology and taxonomic classification.</title>
        <authorList>
            <person name="Goeker M."/>
        </authorList>
    </citation>
    <scope>NUCLEOTIDE SEQUENCE [LARGE SCALE GENOMIC DNA]</scope>
    <source>
        <strain evidence="17 18">DSM 24233</strain>
    </source>
</reference>
<dbReference type="Pfam" id="PF07694">
    <property type="entry name" value="5TM-5TMR_LYT"/>
    <property type="match status" value="1"/>
</dbReference>
<dbReference type="InterPro" id="IPR003018">
    <property type="entry name" value="GAF"/>
</dbReference>
<evidence type="ECO:0000256" key="6">
    <source>
        <dbReference type="ARBA" id="ARBA00022679"/>
    </source>
</evidence>
<evidence type="ECO:0000256" key="12">
    <source>
        <dbReference type="ARBA" id="ARBA00023012"/>
    </source>
</evidence>
<feature type="transmembrane region" description="Helical" evidence="14">
    <location>
        <begin position="168"/>
        <end position="188"/>
    </location>
</feature>
<dbReference type="GO" id="GO:0071555">
    <property type="term" value="P:cell wall organization"/>
    <property type="evidence" value="ECO:0007669"/>
    <property type="project" value="InterPro"/>
</dbReference>
<dbReference type="InterPro" id="IPR010559">
    <property type="entry name" value="Sig_transdc_His_kin_internal"/>
</dbReference>
<dbReference type="SMART" id="SM00065">
    <property type="entry name" value="GAF"/>
    <property type="match status" value="1"/>
</dbReference>
<proteinExistence type="predicted"/>
<keyword evidence="8" id="KW-0547">Nucleotide-binding</keyword>
<keyword evidence="12" id="KW-0902">Two-component regulatory system</keyword>
<dbReference type="SUPFAM" id="SSF55781">
    <property type="entry name" value="GAF domain-like"/>
    <property type="match status" value="1"/>
</dbReference>
<feature type="domain" description="Histidine kinase/HSP90-like ATPase" evidence="16">
    <location>
        <begin position="452"/>
        <end position="563"/>
    </location>
</feature>
<evidence type="ECO:0000259" key="16">
    <source>
        <dbReference type="SMART" id="SM00387"/>
    </source>
</evidence>
<dbReference type="Pfam" id="PF02518">
    <property type="entry name" value="HATPase_c"/>
    <property type="match status" value="1"/>
</dbReference>
<evidence type="ECO:0000313" key="17">
    <source>
        <dbReference type="EMBL" id="NJB68456.1"/>
    </source>
</evidence>
<feature type="transmembrane region" description="Helical" evidence="14">
    <location>
        <begin position="47"/>
        <end position="65"/>
    </location>
</feature>
<keyword evidence="5" id="KW-0597">Phosphoprotein</keyword>
<evidence type="ECO:0000256" key="1">
    <source>
        <dbReference type="ARBA" id="ARBA00000085"/>
    </source>
</evidence>
<feature type="transmembrane region" description="Helical" evidence="14">
    <location>
        <begin position="6"/>
        <end position="27"/>
    </location>
</feature>
<dbReference type="EC" id="2.7.13.3" evidence="3"/>
<dbReference type="SMART" id="SM00387">
    <property type="entry name" value="HATPase_c"/>
    <property type="match status" value="1"/>
</dbReference>
<dbReference type="InterPro" id="IPR050640">
    <property type="entry name" value="Bact_2-comp_sensor_kinase"/>
</dbReference>
<keyword evidence="6 17" id="KW-0808">Transferase</keyword>
<dbReference type="EMBL" id="JAATJA010000002">
    <property type="protein sequence ID" value="NJB68456.1"/>
    <property type="molecule type" value="Genomic_DNA"/>
</dbReference>
<dbReference type="PANTHER" id="PTHR34220">
    <property type="entry name" value="SENSOR HISTIDINE KINASE YPDA"/>
    <property type="match status" value="1"/>
</dbReference>
<keyword evidence="13 14" id="KW-0472">Membrane</keyword>
<evidence type="ECO:0000256" key="7">
    <source>
        <dbReference type="ARBA" id="ARBA00022692"/>
    </source>
</evidence>
<comment type="subcellular location">
    <subcellularLocation>
        <location evidence="2">Cell membrane</location>
        <topology evidence="2">Multi-pass membrane protein</topology>
    </subcellularLocation>
</comment>
<sequence length="569" mass="61890">MTIGVLLVSLVERFGLIIAAAFLLLHFNPLRDMGLKHPGRASRVFQILLFGAFGIMGTYSGNMVFNSVANLRAMSVVPAGLFGGPLVGIAAGLMAGGHRILIDIGGFSALPCGLATILEGTVAGFISTRLGERRLDWRYAAGVAFVGECTHMLLVLAISRPFTDAVELVQLIALPMIVVNSIGAALFVQTIKLLSRYREKSQSSTAHDILSIANLTVGYLRTGLNPEAAKATASIIYDHVGAAAVAITDTENVLAHVGEGVDHHLPGRCIRTQSTRQVLETGEPLFQRRASDIGCDHPGCPFRAGIIVPLTKGGRIVGTLKLYGSRRVQLDEVRFELAKGLAQLFSTQLELEDIQIQSQLRANAEIRHLQAQINPHFLFNSLNTIASFCRTSPERARDLLKDLASFMRKNLDTRGFVRMSEELEQVRSYLSIEQARFGERVRAEIDVAPECADWLMPSLLIQPLVENSIRHGISRKEEGGLVRLRAWVADDELNVVVEDDGVGMSAEKAARVLEGGLGSRRDSIGLSNCNMRLEQVFGARHRLSLTSAPDRGTSVSFRIPRVTDAEAVA</sequence>
<protein>
    <recommendedName>
        <fullName evidence="3">histidine kinase</fullName>
        <ecNumber evidence="3">2.7.13.3</ecNumber>
    </recommendedName>
</protein>